<dbReference type="SUPFAM" id="SSF47769">
    <property type="entry name" value="SAM/Pointed domain"/>
    <property type="match status" value="1"/>
</dbReference>
<name>A0ABR2E1X2_9ROSI</name>
<gene>
    <name evidence="2" type="ORF">V6N12_039822</name>
</gene>
<organism evidence="2 3">
    <name type="scientific">Hibiscus sabdariffa</name>
    <name type="common">roselle</name>
    <dbReference type="NCBI Taxonomy" id="183260"/>
    <lineage>
        <taxon>Eukaryota</taxon>
        <taxon>Viridiplantae</taxon>
        <taxon>Streptophyta</taxon>
        <taxon>Embryophyta</taxon>
        <taxon>Tracheophyta</taxon>
        <taxon>Spermatophyta</taxon>
        <taxon>Magnoliopsida</taxon>
        <taxon>eudicotyledons</taxon>
        <taxon>Gunneridae</taxon>
        <taxon>Pentapetalae</taxon>
        <taxon>rosids</taxon>
        <taxon>malvids</taxon>
        <taxon>Malvales</taxon>
        <taxon>Malvaceae</taxon>
        <taxon>Malvoideae</taxon>
        <taxon>Hibiscus</taxon>
    </lineage>
</organism>
<dbReference type="PANTHER" id="PTHR33915:SF1">
    <property type="entry name" value="OS04G0644100 PROTEIN"/>
    <property type="match status" value="1"/>
</dbReference>
<proteinExistence type="predicted"/>
<dbReference type="Pfam" id="PF07647">
    <property type="entry name" value="SAM_2"/>
    <property type="match status" value="1"/>
</dbReference>
<accession>A0ABR2E1X2</accession>
<protein>
    <recommendedName>
        <fullName evidence="1">SAM domain-containing protein</fullName>
    </recommendedName>
</protein>
<evidence type="ECO:0000313" key="2">
    <source>
        <dbReference type="EMBL" id="KAK8551161.1"/>
    </source>
</evidence>
<keyword evidence="3" id="KW-1185">Reference proteome</keyword>
<dbReference type="Proteomes" id="UP001472677">
    <property type="component" value="Unassembled WGS sequence"/>
</dbReference>
<dbReference type="PANTHER" id="PTHR33915">
    <property type="entry name" value="OSJNBA0033G05.11 PROTEIN"/>
    <property type="match status" value="1"/>
</dbReference>
<dbReference type="InterPro" id="IPR001660">
    <property type="entry name" value="SAM"/>
</dbReference>
<dbReference type="InterPro" id="IPR013761">
    <property type="entry name" value="SAM/pointed_sf"/>
</dbReference>
<feature type="domain" description="SAM" evidence="1">
    <location>
        <begin position="6"/>
        <end position="58"/>
    </location>
</feature>
<dbReference type="CDD" id="cd09487">
    <property type="entry name" value="SAM_superfamily"/>
    <property type="match status" value="1"/>
</dbReference>
<dbReference type="Gene3D" id="1.10.150.50">
    <property type="entry name" value="Transcription Factor, Ets-1"/>
    <property type="match status" value="1"/>
</dbReference>
<comment type="caution">
    <text evidence="2">The sequence shown here is derived from an EMBL/GenBank/DDBJ whole genome shotgun (WGS) entry which is preliminary data.</text>
</comment>
<sequence length="187" mass="21415">MDWFSWLSRTGLHPSQVYEYGLCFSHNELEEEDIAFFNHEFLQSMGISIAKHRLEILKLAAKNKRLISRWRLVLAIKTTKRSLRAFLHREDSALVVANQRIRSVIGSYANKWKAGAIAMLNRKKTMLLTNGTRSLVVPPGPDGEVESVLSPIVFEHQQEEETEMVGDDEDGVQEISWDAMFQDLNPT</sequence>
<evidence type="ECO:0000259" key="1">
    <source>
        <dbReference type="Pfam" id="PF07647"/>
    </source>
</evidence>
<dbReference type="EMBL" id="JBBPBM010000020">
    <property type="protein sequence ID" value="KAK8551161.1"/>
    <property type="molecule type" value="Genomic_DNA"/>
</dbReference>
<reference evidence="2 3" key="1">
    <citation type="journal article" date="2024" name="G3 (Bethesda)">
        <title>Genome assembly of Hibiscus sabdariffa L. provides insights into metabolisms of medicinal natural products.</title>
        <authorList>
            <person name="Kim T."/>
        </authorList>
    </citation>
    <scope>NUCLEOTIDE SEQUENCE [LARGE SCALE GENOMIC DNA]</scope>
    <source>
        <strain evidence="2">TK-2024</strain>
        <tissue evidence="2">Old leaves</tissue>
    </source>
</reference>
<evidence type="ECO:0000313" key="3">
    <source>
        <dbReference type="Proteomes" id="UP001472677"/>
    </source>
</evidence>